<sequence length="109" mass="12374">MKQIVATALLAASIGFLLPDVEAHAQSAKAEARLDQATAPAAERRRVVVERRRLRRVPIYRQGHWEPDVIPRYNPGPNAVRECTAHYVQEYRPSGTVITPRMNCFWRPG</sequence>
<dbReference type="EMBL" id="LNCU01000024">
    <property type="protein sequence ID" value="KWV59927.1"/>
    <property type="molecule type" value="Genomic_DNA"/>
</dbReference>
<dbReference type="OrthoDB" id="7961571at2"/>
<proteinExistence type="predicted"/>
<protein>
    <submittedName>
        <fullName evidence="1">Uncharacterized protein</fullName>
    </submittedName>
</protein>
<reference evidence="1 2" key="1">
    <citation type="submission" date="2015-11" db="EMBL/GenBank/DDBJ databases">
        <title>Draft Genome Sequence of the Strain BR 10303 (Bradyrhizobium sp.) isolated from nodules of Centrolobium paraense.</title>
        <authorList>
            <person name="Zelli J.E."/>
            <person name="Simoes-Araujo J.L."/>
            <person name="Barauna A.C."/>
            <person name="Silva K."/>
        </authorList>
    </citation>
    <scope>NUCLEOTIDE SEQUENCE [LARGE SCALE GENOMIC DNA]</scope>
    <source>
        <strain evidence="1 2">BR 10303</strain>
    </source>
</reference>
<dbReference type="RefSeq" id="WP_066501229.1">
    <property type="nucleotide sequence ID" value="NZ_LNCU01000024.1"/>
</dbReference>
<accession>A0A120FRC7</accession>
<keyword evidence="2" id="KW-1185">Reference proteome</keyword>
<comment type="caution">
    <text evidence="1">The sequence shown here is derived from an EMBL/GenBank/DDBJ whole genome shotgun (WGS) entry which is preliminary data.</text>
</comment>
<gene>
    <name evidence="1" type="ORF">AS156_02750</name>
</gene>
<evidence type="ECO:0000313" key="1">
    <source>
        <dbReference type="EMBL" id="KWV59927.1"/>
    </source>
</evidence>
<dbReference type="AlphaFoldDB" id="A0A120FRC7"/>
<evidence type="ECO:0000313" key="2">
    <source>
        <dbReference type="Proteomes" id="UP000057737"/>
    </source>
</evidence>
<dbReference type="Proteomes" id="UP000057737">
    <property type="component" value="Unassembled WGS sequence"/>
</dbReference>
<organism evidence="1 2">
    <name type="scientific">Bradyrhizobium macuxiense</name>
    <dbReference type="NCBI Taxonomy" id="1755647"/>
    <lineage>
        <taxon>Bacteria</taxon>
        <taxon>Pseudomonadati</taxon>
        <taxon>Pseudomonadota</taxon>
        <taxon>Alphaproteobacteria</taxon>
        <taxon>Hyphomicrobiales</taxon>
        <taxon>Nitrobacteraceae</taxon>
        <taxon>Bradyrhizobium</taxon>
    </lineage>
</organism>
<name>A0A120FRC7_9BRAD</name>